<dbReference type="SUPFAM" id="SSF109709">
    <property type="entry name" value="KorB DNA-binding domain-like"/>
    <property type="match status" value="1"/>
</dbReference>
<dbReference type="RefSeq" id="WP_138865975.1">
    <property type="nucleotide sequence ID" value="NZ_VCPC01000009.1"/>
</dbReference>
<dbReference type="NCBIfam" id="TIGR00180">
    <property type="entry name" value="parB_part"/>
    <property type="match status" value="1"/>
</dbReference>
<keyword evidence="4" id="KW-1185">Reference proteome</keyword>
<accession>A0ABY2WXY8</accession>
<comment type="similarity">
    <text evidence="1">Belongs to the ParB family.</text>
</comment>
<dbReference type="Gene3D" id="3.90.1530.30">
    <property type="match status" value="1"/>
</dbReference>
<comment type="caution">
    <text evidence="3">The sequence shown here is derived from an EMBL/GenBank/DDBJ whole genome shotgun (WGS) entry which is preliminary data.</text>
</comment>
<proteinExistence type="inferred from homology"/>
<protein>
    <submittedName>
        <fullName evidence="3">ParB/RepB/Spo0J family partition protein</fullName>
    </submittedName>
</protein>
<dbReference type="CDD" id="cd16405">
    <property type="entry name" value="RepB_like_N"/>
    <property type="match status" value="1"/>
</dbReference>
<evidence type="ECO:0000313" key="3">
    <source>
        <dbReference type="EMBL" id="TMV07366.1"/>
    </source>
</evidence>
<dbReference type="Gene3D" id="1.10.10.2830">
    <property type="match status" value="1"/>
</dbReference>
<dbReference type="Pfam" id="PF02195">
    <property type="entry name" value="ParB_N"/>
    <property type="match status" value="1"/>
</dbReference>
<dbReference type="PANTHER" id="PTHR33375">
    <property type="entry name" value="CHROMOSOME-PARTITIONING PROTEIN PARB-RELATED"/>
    <property type="match status" value="1"/>
</dbReference>
<reference evidence="3 4" key="1">
    <citation type="submission" date="2019-05" db="EMBL/GenBank/DDBJ databases">
        <title>Marivita sp. nov. isolated from sea sediment.</title>
        <authorList>
            <person name="Kim W."/>
        </authorList>
    </citation>
    <scope>NUCLEOTIDE SEQUENCE [LARGE SCALE GENOMIC DNA]</scope>
    <source>
        <strain evidence="3 4">CAU 1492</strain>
    </source>
</reference>
<evidence type="ECO:0000313" key="4">
    <source>
        <dbReference type="Proteomes" id="UP001191082"/>
    </source>
</evidence>
<dbReference type="InterPro" id="IPR036086">
    <property type="entry name" value="ParB/Sulfiredoxin_sf"/>
</dbReference>
<dbReference type="InterPro" id="IPR004437">
    <property type="entry name" value="ParB/RepB/Spo0J"/>
</dbReference>
<sequence>MARKPKLGLPLQTLRNAPDALEGRRLRGGVFEIDPMQIETVGRFDDRLEVDVDGLKNSISKNGQRVPILVRPLENDRYALIYGRRRLEACRALSIKVRAIVTEVDGEQALKDQLLENQERRDLSFIERALVAAALLDGDHLDRAERSNRGVAEVLNLHEAGVSQLLGVVRTVGDELIQAIGAAPGIGRPRWEELKKAMADGADHDHLRTVALAARDTGTGTPDEISDSAFLAVLTAAKRIDSTPKPAATDTPALSLPGVGTATVRTNRNGRQLKLDLTAKDPDFISWFEGNAPQLITELHERWKRSED</sequence>
<name>A0ABY2WXY8_9RHOB</name>
<gene>
    <name evidence="3" type="ORF">FGK64_21800</name>
</gene>
<dbReference type="Proteomes" id="UP001191082">
    <property type="component" value="Unassembled WGS sequence"/>
</dbReference>
<dbReference type="InterPro" id="IPR037972">
    <property type="entry name" value="RepB_N"/>
</dbReference>
<dbReference type="SUPFAM" id="SSF110849">
    <property type="entry name" value="ParB/Sulfiredoxin"/>
    <property type="match status" value="1"/>
</dbReference>
<dbReference type="SMART" id="SM00470">
    <property type="entry name" value="ParB"/>
    <property type="match status" value="1"/>
</dbReference>
<dbReference type="PANTHER" id="PTHR33375:SF1">
    <property type="entry name" value="CHROMOSOME-PARTITIONING PROTEIN PARB-RELATED"/>
    <property type="match status" value="1"/>
</dbReference>
<dbReference type="InterPro" id="IPR050336">
    <property type="entry name" value="Chromosome_partition/occlusion"/>
</dbReference>
<evidence type="ECO:0000256" key="1">
    <source>
        <dbReference type="ARBA" id="ARBA00006295"/>
    </source>
</evidence>
<evidence type="ECO:0000259" key="2">
    <source>
        <dbReference type="SMART" id="SM00470"/>
    </source>
</evidence>
<feature type="domain" description="ParB-like N-terminal" evidence="2">
    <location>
        <begin position="31"/>
        <end position="118"/>
    </location>
</feature>
<dbReference type="InterPro" id="IPR003115">
    <property type="entry name" value="ParB_N"/>
</dbReference>
<dbReference type="EMBL" id="VCPC01000009">
    <property type="protein sequence ID" value="TMV07366.1"/>
    <property type="molecule type" value="Genomic_DNA"/>
</dbReference>
<organism evidence="3 4">
    <name type="scientific">Arenibacterium halophilum</name>
    <dbReference type="NCBI Taxonomy" id="2583821"/>
    <lineage>
        <taxon>Bacteria</taxon>
        <taxon>Pseudomonadati</taxon>
        <taxon>Pseudomonadota</taxon>
        <taxon>Alphaproteobacteria</taxon>
        <taxon>Rhodobacterales</taxon>
        <taxon>Paracoccaceae</taxon>
        <taxon>Arenibacterium</taxon>
    </lineage>
</organism>